<reference evidence="5" key="1">
    <citation type="submission" date="2016-10" db="EMBL/GenBank/DDBJ databases">
        <authorList>
            <person name="Varghese N."/>
            <person name="Submissions S."/>
        </authorList>
    </citation>
    <scope>NUCLEOTIDE SEQUENCE [LARGE SCALE GENOMIC DNA]</scope>
    <source>
        <strain evidence="5">IBRC-M 10655</strain>
    </source>
</reference>
<keyword evidence="3" id="KW-0812">Transmembrane</keyword>
<name>A0A1H0N1V2_9PSEU</name>
<organism evidence="4 5">
    <name type="scientific">Actinokineospora alba</name>
    <dbReference type="NCBI Taxonomy" id="504798"/>
    <lineage>
        <taxon>Bacteria</taxon>
        <taxon>Bacillati</taxon>
        <taxon>Actinomycetota</taxon>
        <taxon>Actinomycetes</taxon>
        <taxon>Pseudonocardiales</taxon>
        <taxon>Pseudonocardiaceae</taxon>
        <taxon>Actinokineospora</taxon>
    </lineage>
</organism>
<dbReference type="Gene3D" id="2.60.40.10">
    <property type="entry name" value="Immunoglobulins"/>
    <property type="match status" value="1"/>
</dbReference>
<evidence type="ECO:0000256" key="3">
    <source>
        <dbReference type="SAM" id="Phobius"/>
    </source>
</evidence>
<feature type="transmembrane region" description="Helical" evidence="3">
    <location>
        <begin position="207"/>
        <end position="229"/>
    </location>
</feature>
<keyword evidence="3" id="KW-0472">Membrane</keyword>
<evidence type="ECO:0000313" key="4">
    <source>
        <dbReference type="EMBL" id="SDO86486.1"/>
    </source>
</evidence>
<feature type="coiled-coil region" evidence="1">
    <location>
        <begin position="243"/>
        <end position="277"/>
    </location>
</feature>
<dbReference type="AlphaFoldDB" id="A0A1H0N1V2"/>
<gene>
    <name evidence="4" type="ORF">SAMN05192558_105148</name>
</gene>
<evidence type="ECO:0000256" key="2">
    <source>
        <dbReference type="SAM" id="MobiDB-lite"/>
    </source>
</evidence>
<proteinExistence type="predicted"/>
<evidence type="ECO:0008006" key="6">
    <source>
        <dbReference type="Google" id="ProtNLM"/>
    </source>
</evidence>
<dbReference type="Proteomes" id="UP000199651">
    <property type="component" value="Unassembled WGS sequence"/>
</dbReference>
<protein>
    <recommendedName>
        <fullName evidence="6">Hydrolytic protein</fullName>
    </recommendedName>
</protein>
<keyword evidence="3" id="KW-1133">Transmembrane helix</keyword>
<evidence type="ECO:0000256" key="1">
    <source>
        <dbReference type="SAM" id="Coils"/>
    </source>
</evidence>
<sequence>MTPGATVTSTVQIRNSGTLVDQFTVDVVGDAVEWTTVEPSIINLMPGTEGQVTVTFAPPRDSTVLAGIVPFGIRVLSREEPAASMVEEGAIQVEPFTDLQIELIPKTSKGRRKAKHELIVDNAGNCPMAVELTAMDPDDELKLDIDHPILTIQPGTSAFLRLRARPHDTFLRGAEKRHPFQVTALTGEAAPVTANGTVVQQQILPKWLLPALLALLALAIIAVTLWFTVLKPTLQSAARDTAEQVVKAEQQKLTDKADKAEEKAAAAEQKAAAAEKKVADGVLAGAGGGPPAVTAPGGADVSKGQAFDFRVVTDPVATADGTDFATFTAPAPVPDGKTLVITDLVLQNPRGDSGTLRILRGDEVLLEFGLNNFRDVDYHYLEPLTFPPGKELRVAVNCQLPGAPEPPTGRCRPSVSFSGRLAG</sequence>
<dbReference type="EMBL" id="FNJB01000005">
    <property type="protein sequence ID" value="SDO86486.1"/>
    <property type="molecule type" value="Genomic_DNA"/>
</dbReference>
<keyword evidence="1" id="KW-0175">Coiled coil</keyword>
<evidence type="ECO:0000313" key="5">
    <source>
        <dbReference type="Proteomes" id="UP000199651"/>
    </source>
</evidence>
<dbReference type="GO" id="GO:0005975">
    <property type="term" value="P:carbohydrate metabolic process"/>
    <property type="evidence" value="ECO:0007669"/>
    <property type="project" value="UniProtKB-ARBA"/>
</dbReference>
<dbReference type="InterPro" id="IPR013783">
    <property type="entry name" value="Ig-like_fold"/>
</dbReference>
<accession>A0A1H0N1V2</accession>
<dbReference type="STRING" id="504798.SAMN05421871_102198"/>
<keyword evidence="5" id="KW-1185">Reference proteome</keyword>
<feature type="region of interest" description="Disordered" evidence="2">
    <location>
        <begin position="402"/>
        <end position="423"/>
    </location>
</feature>